<dbReference type="EMBL" id="JPMI01000323">
    <property type="protein sequence ID" value="KFA87858.1"/>
    <property type="molecule type" value="Genomic_DNA"/>
</dbReference>
<proteinExistence type="predicted"/>
<organism evidence="1 2">
    <name type="scientific">Archangium violaceum Cb vi76</name>
    <dbReference type="NCBI Taxonomy" id="1406225"/>
    <lineage>
        <taxon>Bacteria</taxon>
        <taxon>Pseudomonadati</taxon>
        <taxon>Myxococcota</taxon>
        <taxon>Myxococcia</taxon>
        <taxon>Myxococcales</taxon>
        <taxon>Cystobacterineae</taxon>
        <taxon>Archangiaceae</taxon>
        <taxon>Archangium</taxon>
    </lineage>
</organism>
<evidence type="ECO:0000313" key="1">
    <source>
        <dbReference type="EMBL" id="KFA87858.1"/>
    </source>
</evidence>
<sequence length="89" mass="8925">MTSLALDDEEHSRTDYVATGTRAFVSGGLGSAVAAGTVGAIGGSEVPLLGNAVGFIIGFGGYFLVDALTGEQVERGVRNHLEGPSSGGR</sequence>
<protein>
    <submittedName>
        <fullName evidence="1">Uncharacterized protein</fullName>
    </submittedName>
</protein>
<dbReference type="Proteomes" id="UP000028547">
    <property type="component" value="Unassembled WGS sequence"/>
</dbReference>
<comment type="caution">
    <text evidence="1">The sequence shown here is derived from an EMBL/GenBank/DDBJ whole genome shotgun (WGS) entry which is preliminary data.</text>
</comment>
<name>A0A084SHC3_9BACT</name>
<evidence type="ECO:0000313" key="2">
    <source>
        <dbReference type="Proteomes" id="UP000028547"/>
    </source>
</evidence>
<gene>
    <name evidence="1" type="ORF">Q664_45200</name>
</gene>
<accession>A0A084SHC3</accession>
<reference evidence="1 2" key="1">
    <citation type="submission" date="2014-07" db="EMBL/GenBank/DDBJ databases">
        <title>Draft Genome Sequence of Gephyronic Acid Producer, Cystobacter violaceus Strain Cb vi76.</title>
        <authorList>
            <person name="Stevens D.C."/>
            <person name="Young J."/>
            <person name="Carmichael R."/>
            <person name="Tan J."/>
            <person name="Taylor R.E."/>
        </authorList>
    </citation>
    <scope>NUCLEOTIDE SEQUENCE [LARGE SCALE GENOMIC DNA]</scope>
    <source>
        <strain evidence="1 2">Cb vi76</strain>
    </source>
</reference>
<dbReference type="RefSeq" id="WP_043410841.1">
    <property type="nucleotide sequence ID" value="NZ_JPMI01000323.1"/>
</dbReference>
<dbReference type="AlphaFoldDB" id="A0A084SHC3"/>